<evidence type="ECO:0000256" key="6">
    <source>
        <dbReference type="SAM" id="Phobius"/>
    </source>
</evidence>
<keyword evidence="9" id="KW-1185">Reference proteome</keyword>
<feature type="transmembrane region" description="Helical" evidence="6">
    <location>
        <begin position="49"/>
        <end position="66"/>
    </location>
</feature>
<comment type="subcellular location">
    <subcellularLocation>
        <location evidence="1">Membrane</location>
        <topology evidence="1">Multi-pass membrane protein</topology>
    </subcellularLocation>
</comment>
<proteinExistence type="predicted"/>
<evidence type="ECO:0000313" key="9">
    <source>
        <dbReference type="Proteomes" id="UP001174936"/>
    </source>
</evidence>
<dbReference type="Proteomes" id="UP001174936">
    <property type="component" value="Unassembled WGS sequence"/>
</dbReference>
<feature type="transmembrane region" description="Helical" evidence="6">
    <location>
        <begin position="93"/>
        <end position="109"/>
    </location>
</feature>
<dbReference type="GO" id="GO:0007189">
    <property type="term" value="P:adenylate cyclase-activating G protein-coupled receptor signaling pathway"/>
    <property type="evidence" value="ECO:0007669"/>
    <property type="project" value="TreeGrafter"/>
</dbReference>
<keyword evidence="4 6" id="KW-0472">Membrane</keyword>
<feature type="region of interest" description="Disordered" evidence="5">
    <location>
        <begin position="237"/>
        <end position="317"/>
    </location>
</feature>
<keyword evidence="2 6" id="KW-0812">Transmembrane</keyword>
<evidence type="ECO:0000256" key="1">
    <source>
        <dbReference type="ARBA" id="ARBA00004141"/>
    </source>
</evidence>
<feature type="transmembrane region" description="Helical" evidence="6">
    <location>
        <begin position="374"/>
        <end position="395"/>
    </location>
</feature>
<name>A0AA39YB02_9PEZI</name>
<dbReference type="EMBL" id="JAULSV010000003">
    <property type="protein sequence ID" value="KAK0649304.1"/>
    <property type="molecule type" value="Genomic_DNA"/>
</dbReference>
<keyword evidence="3 6" id="KW-1133">Transmembrane helix</keyword>
<dbReference type="AlphaFoldDB" id="A0AA39YB02"/>
<evidence type="ECO:0000256" key="4">
    <source>
        <dbReference type="ARBA" id="ARBA00023136"/>
    </source>
</evidence>
<feature type="transmembrane region" description="Helical" evidence="6">
    <location>
        <begin position="167"/>
        <end position="188"/>
    </location>
</feature>
<sequence length="463" mass="51756">MSALSERDLDAIVTIERACSVFSLLGCLFVLVTFSCSAAFRLRAINRMVFFATFGNMLTNVATLMTRTYTPFVDSFGCQLQAFLIQVFMQGDAYWALAMAINVYLTFYHKFDARALRRMEIPYFICCYGIPFVTGFTFLFVSNSSGRPYGNATLWCWLRIEWEVYRIATFYGPVWVAIFIAMVIYVRAGREIYKKRRKMLKFGSATGGGTANRPETFSPTTDVFAPGFKTTEVVQTTEIVQRSTAPPGAGIEPGPARNSGGGGNVSYSVTISADAPPNDDNDSVDGLELETDTNVGSDKGSQSLPTSNPKIPPTPAATLQARRRFQRNMETHRATWSYTKCAILFFAALLVTWIPSSGNRVYTMVHHGGVSKPLFYASAFVLPLQGFWNAIIYAVTSWAACKDFWANIVSYVWRGRSPIVEITNARNHHRDSRATWRKNEETTSMEDLTGSTRTLRRDHISPV</sequence>
<dbReference type="PROSITE" id="PS50261">
    <property type="entry name" value="G_PROTEIN_RECEP_F2_4"/>
    <property type="match status" value="1"/>
</dbReference>
<feature type="domain" description="G-protein coupled receptors family 2 profile 2" evidence="7">
    <location>
        <begin position="9"/>
        <end position="197"/>
    </location>
</feature>
<evidence type="ECO:0000313" key="8">
    <source>
        <dbReference type="EMBL" id="KAK0649304.1"/>
    </source>
</evidence>
<dbReference type="GO" id="GO:0007166">
    <property type="term" value="P:cell surface receptor signaling pathway"/>
    <property type="evidence" value="ECO:0007669"/>
    <property type="project" value="InterPro"/>
</dbReference>
<evidence type="ECO:0000256" key="5">
    <source>
        <dbReference type="SAM" id="MobiDB-lite"/>
    </source>
</evidence>
<feature type="transmembrane region" description="Helical" evidence="6">
    <location>
        <begin position="334"/>
        <end position="354"/>
    </location>
</feature>
<gene>
    <name evidence="8" type="ORF">B0T16DRAFT_129027</name>
</gene>
<dbReference type="PANTHER" id="PTHR23112:SF22">
    <property type="entry name" value="G-PROTEIN COUPLED RECEPTOR"/>
    <property type="match status" value="1"/>
</dbReference>
<dbReference type="GO" id="GO:0004930">
    <property type="term" value="F:G protein-coupled receptor activity"/>
    <property type="evidence" value="ECO:0007669"/>
    <property type="project" value="TreeGrafter"/>
</dbReference>
<accession>A0AA39YB02</accession>
<evidence type="ECO:0000256" key="2">
    <source>
        <dbReference type="ARBA" id="ARBA00022692"/>
    </source>
</evidence>
<dbReference type="Pfam" id="PF05462">
    <property type="entry name" value="Dicty_CAR"/>
    <property type="match status" value="1"/>
</dbReference>
<dbReference type="GO" id="GO:0005886">
    <property type="term" value="C:plasma membrane"/>
    <property type="evidence" value="ECO:0007669"/>
    <property type="project" value="TreeGrafter"/>
</dbReference>
<reference evidence="8" key="1">
    <citation type="submission" date="2023-06" db="EMBL/GenBank/DDBJ databases">
        <title>Genome-scale phylogeny and comparative genomics of the fungal order Sordariales.</title>
        <authorList>
            <consortium name="Lawrence Berkeley National Laboratory"/>
            <person name="Hensen N."/>
            <person name="Bonometti L."/>
            <person name="Westerberg I."/>
            <person name="Brannstrom I.O."/>
            <person name="Guillou S."/>
            <person name="Cros-Aarteil S."/>
            <person name="Calhoun S."/>
            <person name="Haridas S."/>
            <person name="Kuo A."/>
            <person name="Mondo S."/>
            <person name="Pangilinan J."/>
            <person name="Riley R."/>
            <person name="Labutti K."/>
            <person name="Andreopoulos B."/>
            <person name="Lipzen A."/>
            <person name="Chen C."/>
            <person name="Yanf M."/>
            <person name="Daum C."/>
            <person name="Ng V."/>
            <person name="Clum A."/>
            <person name="Steindorff A."/>
            <person name="Ohm R."/>
            <person name="Martin F."/>
            <person name="Silar P."/>
            <person name="Natvig D."/>
            <person name="Lalanne C."/>
            <person name="Gautier V."/>
            <person name="Ament-Velasquez S.L."/>
            <person name="Kruys A."/>
            <person name="Hutchinson M.I."/>
            <person name="Powell A.J."/>
            <person name="Barry K."/>
            <person name="Miller A.N."/>
            <person name="Grigoriev I.V."/>
            <person name="Debuchy R."/>
            <person name="Gladieux P."/>
            <person name="Thoren M.H."/>
            <person name="Johannesson H."/>
        </authorList>
    </citation>
    <scope>NUCLEOTIDE SEQUENCE</scope>
    <source>
        <strain evidence="8">SMH2532-1</strain>
    </source>
</reference>
<comment type="caution">
    <text evidence="8">The sequence shown here is derived from an EMBL/GenBank/DDBJ whole genome shotgun (WGS) entry which is preliminary data.</text>
</comment>
<protein>
    <recommendedName>
        <fullName evidence="7">G-protein coupled receptors family 2 profile 2 domain-containing protein</fullName>
    </recommendedName>
</protein>
<dbReference type="PANTHER" id="PTHR23112">
    <property type="entry name" value="G PROTEIN-COUPLED RECEPTOR 157-RELATED"/>
    <property type="match status" value="1"/>
</dbReference>
<evidence type="ECO:0000256" key="3">
    <source>
        <dbReference type="ARBA" id="ARBA00022989"/>
    </source>
</evidence>
<organism evidence="8 9">
    <name type="scientific">Cercophora newfieldiana</name>
    <dbReference type="NCBI Taxonomy" id="92897"/>
    <lineage>
        <taxon>Eukaryota</taxon>
        <taxon>Fungi</taxon>
        <taxon>Dikarya</taxon>
        <taxon>Ascomycota</taxon>
        <taxon>Pezizomycotina</taxon>
        <taxon>Sordariomycetes</taxon>
        <taxon>Sordariomycetidae</taxon>
        <taxon>Sordariales</taxon>
        <taxon>Lasiosphaeriaceae</taxon>
        <taxon>Cercophora</taxon>
    </lineage>
</organism>
<dbReference type="SUPFAM" id="SSF81321">
    <property type="entry name" value="Family A G protein-coupled receptor-like"/>
    <property type="match status" value="1"/>
</dbReference>
<feature type="transmembrane region" description="Helical" evidence="6">
    <location>
        <begin position="121"/>
        <end position="141"/>
    </location>
</feature>
<evidence type="ECO:0000259" key="7">
    <source>
        <dbReference type="PROSITE" id="PS50261"/>
    </source>
</evidence>
<dbReference type="Gene3D" id="1.20.1070.10">
    <property type="entry name" value="Rhodopsin 7-helix transmembrane proteins"/>
    <property type="match status" value="1"/>
</dbReference>
<feature type="compositionally biased region" description="Acidic residues" evidence="5">
    <location>
        <begin position="277"/>
        <end position="291"/>
    </location>
</feature>
<feature type="compositionally biased region" description="Low complexity" evidence="5">
    <location>
        <begin position="237"/>
        <end position="256"/>
    </location>
</feature>
<dbReference type="InterPro" id="IPR017981">
    <property type="entry name" value="GPCR_2-like_7TM"/>
</dbReference>
<feature type="compositionally biased region" description="Polar residues" evidence="5">
    <location>
        <begin position="292"/>
        <end position="309"/>
    </location>
</feature>
<feature type="transmembrane region" description="Helical" evidence="6">
    <location>
        <begin position="20"/>
        <end position="42"/>
    </location>
</feature>